<keyword evidence="3" id="KW-1133">Transmembrane helix</keyword>
<dbReference type="STRING" id="3775.A0A1Q3C243"/>
<reference evidence="7" key="1">
    <citation type="submission" date="2016-04" db="EMBL/GenBank/DDBJ databases">
        <title>Cephalotus genome sequencing.</title>
        <authorList>
            <person name="Fukushima K."/>
            <person name="Hasebe M."/>
            <person name="Fang X."/>
        </authorList>
    </citation>
    <scope>NUCLEOTIDE SEQUENCE [LARGE SCALE GENOMIC DNA]</scope>
    <source>
        <strain evidence="7">cv. St1</strain>
    </source>
</reference>
<dbReference type="GO" id="GO:0000139">
    <property type="term" value="C:Golgi membrane"/>
    <property type="evidence" value="ECO:0007669"/>
    <property type="project" value="UniProtKB-SubCell"/>
</dbReference>
<comment type="caution">
    <text evidence="6">The sequence shown here is derived from an EMBL/GenBank/DDBJ whole genome shotgun (WGS) entry which is preliminary data.</text>
</comment>
<dbReference type="EMBL" id="BDDD01001211">
    <property type="protein sequence ID" value="GAV74249.1"/>
    <property type="molecule type" value="Genomic_DNA"/>
</dbReference>
<organism evidence="6 7">
    <name type="scientific">Cephalotus follicularis</name>
    <name type="common">Albany pitcher plant</name>
    <dbReference type="NCBI Taxonomy" id="3775"/>
    <lineage>
        <taxon>Eukaryota</taxon>
        <taxon>Viridiplantae</taxon>
        <taxon>Streptophyta</taxon>
        <taxon>Embryophyta</taxon>
        <taxon>Tracheophyta</taxon>
        <taxon>Spermatophyta</taxon>
        <taxon>Magnoliopsida</taxon>
        <taxon>eudicotyledons</taxon>
        <taxon>Gunneridae</taxon>
        <taxon>Pentapetalae</taxon>
        <taxon>rosids</taxon>
        <taxon>fabids</taxon>
        <taxon>Oxalidales</taxon>
        <taxon>Cephalotaceae</taxon>
        <taxon>Cephalotus</taxon>
    </lineage>
</organism>
<name>A0A1Q3C243_CEPFO</name>
<keyword evidence="4" id="KW-0472">Membrane</keyword>
<keyword evidence="7" id="KW-1185">Reference proteome</keyword>
<dbReference type="GO" id="GO:0045492">
    <property type="term" value="P:xylan biosynthetic process"/>
    <property type="evidence" value="ECO:0007669"/>
    <property type="project" value="InterPro"/>
</dbReference>
<feature type="region of interest" description="Disordered" evidence="5">
    <location>
        <begin position="80"/>
        <end position="114"/>
    </location>
</feature>
<gene>
    <name evidence="6" type="ORF">CFOL_v3_17729</name>
</gene>
<dbReference type="Proteomes" id="UP000187406">
    <property type="component" value="Unassembled WGS sequence"/>
</dbReference>
<evidence type="ECO:0000256" key="2">
    <source>
        <dbReference type="ARBA" id="ARBA00022692"/>
    </source>
</evidence>
<proteinExistence type="predicted"/>
<evidence type="ECO:0000256" key="4">
    <source>
        <dbReference type="ARBA" id="ARBA00023136"/>
    </source>
</evidence>
<dbReference type="PANTHER" id="PTHR31444">
    <property type="entry name" value="OS11G0490100 PROTEIN"/>
    <property type="match status" value="1"/>
</dbReference>
<evidence type="ECO:0000256" key="1">
    <source>
        <dbReference type="ARBA" id="ARBA00004194"/>
    </source>
</evidence>
<comment type="subcellular location">
    <subcellularLocation>
        <location evidence="1">Golgi apparatus membrane</location>
        <topology evidence="1">Single-pass membrane protein</topology>
    </subcellularLocation>
</comment>
<evidence type="ECO:0000313" key="6">
    <source>
        <dbReference type="EMBL" id="GAV74249.1"/>
    </source>
</evidence>
<dbReference type="Pfam" id="PF21729">
    <property type="entry name" value="IRX15_IRX15L_GXM"/>
    <property type="match status" value="1"/>
</dbReference>
<sequence>MVPEVPHHRTPLTTCIKFSPPCSPEAQLNLLFSRKIFPETKRMKLPGKKLIPLVVFTLSTLSILRLLKITITTSFTSPPLHAMPQTQQQIRSPPVAWNKTPSHTPSTSKSSPENLANATILTEKEFKFLKNLITHKAPCNLLIFGLEHQYITLSSVNAGGITVFLEDDLDKISKIKGNSNRTRIFKVEYPIPAKKAYKLLQHARRNQKCTPSSGLAQQSACELTLKKLPQEVYDLKWDMVVVDGPSGNDPEAPGRMAAIYTASMIARAGNTADVIVHDIDRTIEKWFSWEFLCEENLVSSKGKFWNFRIKSESNSTRFCSSGTK</sequence>
<accession>A0A1Q3C243</accession>
<dbReference type="InterPro" id="IPR006514">
    <property type="entry name" value="IRX15/GXM/AGM"/>
</dbReference>
<evidence type="ECO:0000313" key="7">
    <source>
        <dbReference type="Proteomes" id="UP000187406"/>
    </source>
</evidence>
<dbReference type="AlphaFoldDB" id="A0A1Q3C243"/>
<dbReference type="OrthoDB" id="1896682at2759"/>
<feature type="compositionally biased region" description="Low complexity" evidence="5">
    <location>
        <begin position="99"/>
        <end position="112"/>
    </location>
</feature>
<keyword evidence="2" id="KW-0812">Transmembrane</keyword>
<dbReference type="InParanoid" id="A0A1Q3C243"/>
<dbReference type="NCBIfam" id="TIGR01627">
    <property type="entry name" value="A_thal_3515"/>
    <property type="match status" value="1"/>
</dbReference>
<protein>
    <submittedName>
        <fullName evidence="6">Polysacc_synt_4 domain-containing protein</fullName>
    </submittedName>
</protein>
<evidence type="ECO:0000256" key="5">
    <source>
        <dbReference type="SAM" id="MobiDB-lite"/>
    </source>
</evidence>
<evidence type="ECO:0000256" key="3">
    <source>
        <dbReference type="ARBA" id="ARBA00022989"/>
    </source>
</evidence>
<dbReference type="FunCoup" id="A0A1Q3C243">
    <property type="interactions" value="212"/>
</dbReference>